<reference evidence="1 2" key="1">
    <citation type="submission" date="2014-02" db="EMBL/GenBank/DDBJ databases">
        <title>The small core and large imbalanced accessory genome model reveals a collaborative survival strategy of Sorangium cellulosum strains in nature.</title>
        <authorList>
            <person name="Han K."/>
            <person name="Peng R."/>
            <person name="Blom J."/>
            <person name="Li Y.-Z."/>
        </authorList>
    </citation>
    <scope>NUCLEOTIDE SEQUENCE [LARGE SCALE GENOMIC DNA]</scope>
    <source>
        <strain evidence="1 2">So0007-03</strain>
    </source>
</reference>
<sequence length="84" mass="8679">MDAAGTASMAAWAGTAVLAGKTELGRSQAAVAAMVGKAAMAVVVVVDTVDTRLRLHIPPIWGPTSNLTLWSAWELLGMAEEPAF</sequence>
<gene>
    <name evidence="1" type="ORF">BE21_09565</name>
</gene>
<comment type="caution">
    <text evidence="1">The sequence shown here is derived from an EMBL/GenBank/DDBJ whole genome shotgun (WGS) entry which is preliminary data.</text>
</comment>
<evidence type="ECO:0000313" key="2">
    <source>
        <dbReference type="Proteomes" id="UP000075502"/>
    </source>
</evidence>
<dbReference type="Proteomes" id="UP000075502">
    <property type="component" value="Unassembled WGS sequence"/>
</dbReference>
<organism evidence="1 2">
    <name type="scientific">Sorangium cellulosum</name>
    <name type="common">Polyangium cellulosum</name>
    <dbReference type="NCBI Taxonomy" id="56"/>
    <lineage>
        <taxon>Bacteria</taxon>
        <taxon>Pseudomonadati</taxon>
        <taxon>Myxococcota</taxon>
        <taxon>Polyangia</taxon>
        <taxon>Polyangiales</taxon>
        <taxon>Polyangiaceae</taxon>
        <taxon>Sorangium</taxon>
    </lineage>
</organism>
<accession>A0A150U2E2</accession>
<proteinExistence type="predicted"/>
<dbReference type="AlphaFoldDB" id="A0A150U2E2"/>
<name>A0A150U2E2_SORCE</name>
<evidence type="ECO:0000313" key="1">
    <source>
        <dbReference type="EMBL" id="KYG10928.1"/>
    </source>
</evidence>
<dbReference type="EMBL" id="JEME01000183">
    <property type="protein sequence ID" value="KYG10928.1"/>
    <property type="molecule type" value="Genomic_DNA"/>
</dbReference>
<protein>
    <submittedName>
        <fullName evidence="1">Uncharacterized protein</fullName>
    </submittedName>
</protein>